<feature type="binding site" evidence="7">
    <location>
        <position position="38"/>
    </location>
    <ligand>
        <name>S-adenosyl-L-methionine</name>
        <dbReference type="ChEBI" id="CHEBI:59789"/>
    </ligand>
</feature>
<evidence type="ECO:0000256" key="7">
    <source>
        <dbReference type="PROSITE-ProRule" id="PRU01026"/>
    </source>
</evidence>
<dbReference type="GO" id="GO:0005829">
    <property type="term" value="C:cytosol"/>
    <property type="evidence" value="ECO:0007669"/>
    <property type="project" value="TreeGrafter"/>
</dbReference>
<keyword evidence="4 7" id="KW-0808">Transferase</keyword>
<keyword evidence="6 7" id="KW-0694">RNA-binding</keyword>
<dbReference type="InterPro" id="IPR023165">
    <property type="entry name" value="rRNA_Ade_diMease-like_C"/>
</dbReference>
<dbReference type="SUPFAM" id="SSF53335">
    <property type="entry name" value="S-adenosyl-L-methionine-dependent methyltransferases"/>
    <property type="match status" value="1"/>
</dbReference>
<dbReference type="Gene3D" id="1.10.8.100">
    <property type="entry name" value="Ribosomal RNA adenine dimethylase-like, domain 2"/>
    <property type="match status" value="1"/>
</dbReference>
<evidence type="ECO:0000256" key="6">
    <source>
        <dbReference type="ARBA" id="ARBA00022884"/>
    </source>
</evidence>
<dbReference type="InterPro" id="IPR001737">
    <property type="entry name" value="KsgA/Erm"/>
</dbReference>
<feature type="binding site" evidence="7">
    <location>
        <position position="84"/>
    </location>
    <ligand>
        <name>S-adenosyl-L-methionine</name>
        <dbReference type="ChEBI" id="CHEBI:59789"/>
    </ligand>
</feature>
<dbReference type="EMBL" id="LCMA01000004">
    <property type="protein sequence ID" value="KKU27125.1"/>
    <property type="molecule type" value="Genomic_DNA"/>
</dbReference>
<dbReference type="PROSITE" id="PS51689">
    <property type="entry name" value="SAM_RNA_A_N6_MT"/>
    <property type="match status" value="1"/>
</dbReference>
<name>A0A0G1S1R0_9BACT</name>
<comment type="caution">
    <text evidence="9">The sequence shown here is derived from an EMBL/GenBank/DDBJ whole genome shotgun (WGS) entry which is preliminary data.</text>
</comment>
<evidence type="ECO:0000313" key="10">
    <source>
        <dbReference type="Proteomes" id="UP000034175"/>
    </source>
</evidence>
<dbReference type="Pfam" id="PF00398">
    <property type="entry name" value="RrnaAD"/>
    <property type="match status" value="1"/>
</dbReference>
<dbReference type="InterPro" id="IPR011530">
    <property type="entry name" value="rRNA_adenine_dimethylase"/>
</dbReference>
<dbReference type="Proteomes" id="UP000034175">
    <property type="component" value="Unassembled WGS sequence"/>
</dbReference>
<keyword evidence="3 7" id="KW-0489">Methyltransferase</keyword>
<dbReference type="SMART" id="SM00650">
    <property type="entry name" value="rADc"/>
    <property type="match status" value="1"/>
</dbReference>
<gene>
    <name evidence="9" type="ORF">UX39_C0004G0003</name>
</gene>
<evidence type="ECO:0000259" key="8">
    <source>
        <dbReference type="SMART" id="SM00650"/>
    </source>
</evidence>
<organism evidence="9 10">
    <name type="scientific">Candidatus Magasanikbacteria bacterium GW2011_GWA2_46_17</name>
    <dbReference type="NCBI Taxonomy" id="1619042"/>
    <lineage>
        <taxon>Bacteria</taxon>
        <taxon>Candidatus Magasanikiibacteriota</taxon>
    </lineage>
</organism>
<protein>
    <submittedName>
        <fullName evidence="9">Ribosomal RNA small subunit methyltransferase A</fullName>
    </submittedName>
</protein>
<dbReference type="InterPro" id="IPR020598">
    <property type="entry name" value="rRNA_Ade_methylase_Trfase_N"/>
</dbReference>
<dbReference type="AlphaFoldDB" id="A0A0G1S1R0"/>
<dbReference type="GO" id="GO:0003723">
    <property type="term" value="F:RNA binding"/>
    <property type="evidence" value="ECO:0007669"/>
    <property type="project" value="UniProtKB-UniRule"/>
</dbReference>
<dbReference type="InterPro" id="IPR029063">
    <property type="entry name" value="SAM-dependent_MTases_sf"/>
</dbReference>
<feature type="domain" description="Ribosomal RNA adenine methylase transferase N-terminal" evidence="8">
    <location>
        <begin position="1"/>
        <end position="167"/>
    </location>
</feature>
<dbReference type="GO" id="GO:0000179">
    <property type="term" value="F:rRNA (adenine-N6,N6-)-dimethyltransferase activity"/>
    <property type="evidence" value="ECO:0007669"/>
    <property type="project" value="UniProtKB-UniRule"/>
</dbReference>
<evidence type="ECO:0000256" key="1">
    <source>
        <dbReference type="ARBA" id="ARBA00022490"/>
    </source>
</evidence>
<feature type="binding site" evidence="7">
    <location>
        <position position="17"/>
    </location>
    <ligand>
        <name>S-adenosyl-L-methionine</name>
        <dbReference type="ChEBI" id="CHEBI:59789"/>
    </ligand>
</feature>
<keyword evidence="5 7" id="KW-0949">S-adenosyl-L-methionine</keyword>
<comment type="caution">
    <text evidence="7">Lacks conserved residue(s) required for the propagation of feature annotation.</text>
</comment>
<evidence type="ECO:0000256" key="2">
    <source>
        <dbReference type="ARBA" id="ARBA00022552"/>
    </source>
</evidence>
<comment type="similarity">
    <text evidence="7">Belongs to the class I-like SAM-binding methyltransferase superfamily. rRNA adenine N(6)-methyltransferase family.</text>
</comment>
<evidence type="ECO:0000256" key="4">
    <source>
        <dbReference type="ARBA" id="ARBA00022679"/>
    </source>
</evidence>
<dbReference type="NCBIfam" id="TIGR00755">
    <property type="entry name" value="ksgA"/>
    <property type="match status" value="1"/>
</dbReference>
<evidence type="ECO:0000313" key="9">
    <source>
        <dbReference type="EMBL" id="KKU27125.1"/>
    </source>
</evidence>
<dbReference type="PATRIC" id="fig|1619042.3.peg.207"/>
<dbReference type="Gene3D" id="3.40.50.150">
    <property type="entry name" value="Vaccinia Virus protein VP39"/>
    <property type="match status" value="1"/>
</dbReference>
<keyword evidence="2" id="KW-0698">rRNA processing</keyword>
<accession>A0A0G1S1R0</accession>
<dbReference type="PANTHER" id="PTHR11727">
    <property type="entry name" value="DIMETHYLADENOSINE TRANSFERASE"/>
    <property type="match status" value="1"/>
</dbReference>
<keyword evidence="1" id="KW-0963">Cytoplasm</keyword>
<proteinExistence type="inferred from homology"/>
<dbReference type="PANTHER" id="PTHR11727:SF7">
    <property type="entry name" value="DIMETHYLADENOSINE TRANSFERASE-RELATED"/>
    <property type="match status" value="1"/>
</dbReference>
<evidence type="ECO:0000256" key="3">
    <source>
        <dbReference type="ARBA" id="ARBA00022603"/>
    </source>
</evidence>
<reference evidence="9 10" key="1">
    <citation type="journal article" date="2015" name="Nature">
        <title>rRNA introns, odd ribosomes, and small enigmatic genomes across a large radiation of phyla.</title>
        <authorList>
            <person name="Brown C.T."/>
            <person name="Hug L.A."/>
            <person name="Thomas B.C."/>
            <person name="Sharon I."/>
            <person name="Castelle C.J."/>
            <person name="Singh A."/>
            <person name="Wilkins M.J."/>
            <person name="Williams K.H."/>
            <person name="Banfield J.F."/>
        </authorList>
    </citation>
    <scope>NUCLEOTIDE SEQUENCE [LARGE SCALE GENOMIC DNA]</scope>
</reference>
<evidence type="ECO:0000256" key="5">
    <source>
        <dbReference type="ARBA" id="ARBA00022691"/>
    </source>
</evidence>
<sequence length="258" mass="29284">MIKAADLSKDDTVIEVGPGFGALTFALAEKAEKVAAFEIEKKLGSYWDEMIKKNKNVEIVWGNVLRKFPISNFQFPINFKVVSNLPYQITSSVIRLFLEAENQPEVMVFMLQKEVAERICARPGDMSVLAVSVRYYADPEIVMYVPRSSFWPEPEVDSAIIKIKNQKGSLHSRKAKIKNKEFDDIFFKVVKAGFANRRKMLFKNLLPLVGKDKTALKKIFSEVGIAESARAQELSVDDWKKLTSLIHRFTSAKGLFVL</sequence>
<feature type="binding site" evidence="7">
    <location>
        <position position="1"/>
    </location>
    <ligand>
        <name>S-adenosyl-L-methionine</name>
        <dbReference type="ChEBI" id="CHEBI:59789"/>
    </ligand>
</feature>